<dbReference type="OrthoDB" id="2684236at2759"/>
<proteinExistence type="predicted"/>
<name>A0A1G4BJS7_9PEZI</name>
<evidence type="ECO:0000313" key="2">
    <source>
        <dbReference type="EMBL" id="OHF01566.1"/>
    </source>
</evidence>
<keyword evidence="3" id="KW-1185">Reference proteome</keyword>
<sequence length="782" mass="86770">MPSFFKRSKAKEREAEAEKAKADRPATPPPAYDAAPDEPPPFEDQPPPFEAHSGSKGKRPYTEQDVANLTSAFGSLRLGTQRDPDVDSCLAHLKLLYAIETLKEDVGYSDGLWDLWDSRAGPKDGDDGSSKGSQDRVKELLAMLREKRWAVYLARAADRYQTWWKMLSGGIRLREEEMKDAETFSDKYLNFPEGGEDYPWTVDNLPPLDVLMIWHAHMLNPRAFLEDTMRFNLRRFWTTGMPWGQVNQVIDSKFNYEVSDVAKAKWEKATGRTWNNLDEPQEKQLECPACKQTSVVPWTTCGLPELYKGEERPGLAGKGYGDGDFSQLCTGCNTLITHRLLCVAKMVSDTELYLSEGITLPSTVLDPKVGMPVATEAKLREVTFPNRLIGIGISEKLLQLVEPGQPKTPTMKDVRDLVTAALADDDTFARIQEVKPALYVKKDGTGGKVITRTERFQSSKMMSRYWENSSIFALDLVGATVRQGVFIGKMFNIDWLHSPNARATMDRLIQKYQRFMLIMTEYPLSLTVPTLDVDLAWHTHQLAPRAYYKFSTFNSAMSASKEAKFIDHNDKIDEDQLSQSFESTSKTYLEKFNEVYSECTCWYCEAIDTFEKASASQICNPSTSVHISAHNAVRSDGSATHNATHRQQRAVWKMRLDDAYERAKKRAAKRGKTLPPKEEFYDNWGKTHHRDSPYTYPAYLIGGVYPAGHPSVIHGSWADCAQGLCGTNEIAAGGCGGAGGCTNLAGYWSGTSRQVGACAYGVVAMGSGGGCGGGGGGGCGGG</sequence>
<comment type="caution">
    <text evidence="2">The sequence shown here is derived from an EMBL/GenBank/DDBJ whole genome shotgun (WGS) entry which is preliminary data.</text>
</comment>
<dbReference type="Proteomes" id="UP000176998">
    <property type="component" value="Unassembled WGS sequence"/>
</dbReference>
<evidence type="ECO:0008006" key="4">
    <source>
        <dbReference type="Google" id="ProtNLM"/>
    </source>
</evidence>
<feature type="compositionally biased region" description="Basic residues" evidence="1">
    <location>
        <begin position="1"/>
        <end position="10"/>
    </location>
</feature>
<dbReference type="GeneID" id="34556216"/>
<dbReference type="STRING" id="1209926.A0A1G4BJS7"/>
<dbReference type="AlphaFoldDB" id="A0A1G4BJS7"/>
<dbReference type="Pfam" id="PF07173">
    <property type="entry name" value="GRDP-like"/>
    <property type="match status" value="1"/>
</dbReference>
<feature type="compositionally biased region" description="Basic and acidic residues" evidence="1">
    <location>
        <begin position="11"/>
        <end position="24"/>
    </location>
</feature>
<organism evidence="2 3">
    <name type="scientific">Colletotrichum orchidophilum</name>
    <dbReference type="NCBI Taxonomy" id="1209926"/>
    <lineage>
        <taxon>Eukaryota</taxon>
        <taxon>Fungi</taxon>
        <taxon>Dikarya</taxon>
        <taxon>Ascomycota</taxon>
        <taxon>Pezizomycotina</taxon>
        <taxon>Sordariomycetes</taxon>
        <taxon>Hypocreomycetidae</taxon>
        <taxon>Glomerellales</taxon>
        <taxon>Glomerellaceae</taxon>
        <taxon>Colletotrichum</taxon>
    </lineage>
</organism>
<dbReference type="InterPro" id="IPR009836">
    <property type="entry name" value="GRDP-like"/>
</dbReference>
<protein>
    <recommendedName>
        <fullName evidence="4">Alpha-ketoglutarate-dependent sulfonate dioxygenase</fullName>
    </recommendedName>
</protein>
<gene>
    <name evidence="2" type="ORF">CORC01_03056</name>
</gene>
<feature type="region of interest" description="Disordered" evidence="1">
    <location>
        <begin position="1"/>
        <end position="61"/>
    </location>
</feature>
<accession>A0A1G4BJS7</accession>
<dbReference type="RefSeq" id="XP_022478708.1">
    <property type="nucleotide sequence ID" value="XM_022614706.1"/>
</dbReference>
<dbReference type="EMBL" id="MJBS01000018">
    <property type="protein sequence ID" value="OHF01566.1"/>
    <property type="molecule type" value="Genomic_DNA"/>
</dbReference>
<dbReference type="PANTHER" id="PTHR34365">
    <property type="entry name" value="ENOLASE (DUF1399)"/>
    <property type="match status" value="1"/>
</dbReference>
<feature type="compositionally biased region" description="Pro residues" evidence="1">
    <location>
        <begin position="26"/>
        <end position="49"/>
    </location>
</feature>
<dbReference type="PANTHER" id="PTHR34365:SF7">
    <property type="entry name" value="GLYCINE-RICH DOMAIN-CONTAINING PROTEIN 1"/>
    <property type="match status" value="1"/>
</dbReference>
<evidence type="ECO:0000313" key="3">
    <source>
        <dbReference type="Proteomes" id="UP000176998"/>
    </source>
</evidence>
<evidence type="ECO:0000256" key="1">
    <source>
        <dbReference type="SAM" id="MobiDB-lite"/>
    </source>
</evidence>
<reference evidence="2 3" key="1">
    <citation type="submission" date="2016-09" db="EMBL/GenBank/DDBJ databases">
        <authorList>
            <person name="Capua I."/>
            <person name="De Benedictis P."/>
            <person name="Joannis T."/>
            <person name="Lombin L.H."/>
            <person name="Cattoli G."/>
        </authorList>
    </citation>
    <scope>NUCLEOTIDE SEQUENCE [LARGE SCALE GENOMIC DNA]</scope>
    <source>
        <strain evidence="2 3">IMI 309357</strain>
    </source>
</reference>